<dbReference type="InterPro" id="IPR016177">
    <property type="entry name" value="DNA-bd_dom_sf"/>
</dbReference>
<feature type="domain" description="MBD" evidence="6">
    <location>
        <begin position="73"/>
        <end position="142"/>
    </location>
</feature>
<dbReference type="Gene3D" id="3.30.890.10">
    <property type="entry name" value="Methyl-cpg-binding Protein 2, Chain A"/>
    <property type="match status" value="1"/>
</dbReference>
<dbReference type="Proteomes" id="UP000824120">
    <property type="component" value="Chromosome 10"/>
</dbReference>
<dbReference type="OrthoDB" id="10072024at2759"/>
<dbReference type="PROSITE" id="PS50982">
    <property type="entry name" value="MBD"/>
    <property type="match status" value="1"/>
</dbReference>
<proteinExistence type="predicted"/>
<keyword evidence="2" id="KW-0805">Transcription regulation</keyword>
<comment type="subcellular location">
    <subcellularLocation>
        <location evidence="1">Nucleus</location>
    </subcellularLocation>
</comment>
<evidence type="ECO:0000256" key="1">
    <source>
        <dbReference type="ARBA" id="ARBA00004123"/>
    </source>
</evidence>
<dbReference type="Pfam" id="PF01429">
    <property type="entry name" value="MBD"/>
    <property type="match status" value="1"/>
</dbReference>
<dbReference type="PANTHER" id="PTHR12396:SF42">
    <property type="entry name" value="MBD DOMAIN-CONTAINING PROTEIN"/>
    <property type="match status" value="1"/>
</dbReference>
<dbReference type="PANTHER" id="PTHR12396">
    <property type="entry name" value="METHYL-CPG BINDING PROTEIN, MBD"/>
    <property type="match status" value="1"/>
</dbReference>
<protein>
    <recommendedName>
        <fullName evidence="6">MBD domain-containing protein</fullName>
    </recommendedName>
</protein>
<evidence type="ECO:0000256" key="5">
    <source>
        <dbReference type="ARBA" id="ARBA00023242"/>
    </source>
</evidence>
<dbReference type="AlphaFoldDB" id="A0A9J5X339"/>
<evidence type="ECO:0000256" key="2">
    <source>
        <dbReference type="ARBA" id="ARBA00023015"/>
    </source>
</evidence>
<evidence type="ECO:0000313" key="8">
    <source>
        <dbReference type="Proteomes" id="UP000824120"/>
    </source>
</evidence>
<comment type="caution">
    <text evidence="7">The sequence shown here is derived from an EMBL/GenBank/DDBJ whole genome shotgun (WGS) entry which is preliminary data.</text>
</comment>
<dbReference type="EMBL" id="JACXVP010000010">
    <property type="protein sequence ID" value="KAG5581496.1"/>
    <property type="molecule type" value="Genomic_DNA"/>
</dbReference>
<dbReference type="SUPFAM" id="SSF54171">
    <property type="entry name" value="DNA-binding domain"/>
    <property type="match status" value="1"/>
</dbReference>
<dbReference type="GO" id="GO:0003677">
    <property type="term" value="F:DNA binding"/>
    <property type="evidence" value="ECO:0007669"/>
    <property type="project" value="UniProtKB-KW"/>
</dbReference>
<evidence type="ECO:0000259" key="6">
    <source>
        <dbReference type="PROSITE" id="PS50982"/>
    </source>
</evidence>
<gene>
    <name evidence="7" type="ORF">H5410_052123</name>
</gene>
<name>A0A9J5X339_SOLCO</name>
<evidence type="ECO:0000256" key="3">
    <source>
        <dbReference type="ARBA" id="ARBA00023125"/>
    </source>
</evidence>
<organism evidence="7 8">
    <name type="scientific">Solanum commersonii</name>
    <name type="common">Commerson's wild potato</name>
    <name type="synonym">Commerson's nightshade</name>
    <dbReference type="NCBI Taxonomy" id="4109"/>
    <lineage>
        <taxon>Eukaryota</taxon>
        <taxon>Viridiplantae</taxon>
        <taxon>Streptophyta</taxon>
        <taxon>Embryophyta</taxon>
        <taxon>Tracheophyta</taxon>
        <taxon>Spermatophyta</taxon>
        <taxon>Magnoliopsida</taxon>
        <taxon>eudicotyledons</taxon>
        <taxon>Gunneridae</taxon>
        <taxon>Pentapetalae</taxon>
        <taxon>asterids</taxon>
        <taxon>lamiids</taxon>
        <taxon>Solanales</taxon>
        <taxon>Solanaceae</taxon>
        <taxon>Solanoideae</taxon>
        <taxon>Solaneae</taxon>
        <taxon>Solanum</taxon>
    </lineage>
</organism>
<dbReference type="GO" id="GO:0005634">
    <property type="term" value="C:nucleus"/>
    <property type="evidence" value="ECO:0007669"/>
    <property type="project" value="UniProtKB-SubCell"/>
</dbReference>
<dbReference type="InterPro" id="IPR001739">
    <property type="entry name" value="Methyl_CpG_DNA-bd"/>
</dbReference>
<keyword evidence="8" id="KW-1185">Reference proteome</keyword>
<evidence type="ECO:0000256" key="4">
    <source>
        <dbReference type="ARBA" id="ARBA00023163"/>
    </source>
</evidence>
<reference evidence="7 8" key="1">
    <citation type="submission" date="2020-09" db="EMBL/GenBank/DDBJ databases">
        <title>De no assembly of potato wild relative species, Solanum commersonii.</title>
        <authorList>
            <person name="Cho K."/>
        </authorList>
    </citation>
    <scope>NUCLEOTIDE SEQUENCE [LARGE SCALE GENOMIC DNA]</scope>
    <source>
        <strain evidence="7">LZ3.2</strain>
        <tissue evidence="7">Leaf</tissue>
    </source>
</reference>
<keyword evidence="5" id="KW-0539">Nucleus</keyword>
<keyword evidence="3" id="KW-0238">DNA-binding</keyword>
<evidence type="ECO:0000313" key="7">
    <source>
        <dbReference type="EMBL" id="KAG5581496.1"/>
    </source>
</evidence>
<keyword evidence="4" id="KW-0804">Transcription</keyword>
<sequence length="295" mass="32749">MTKADAVVSSIPLTIVTSNDFYNDGIPSDPLLPLGSYIDVELDVRVETATPKNSDVPNDGKVSDIKRKITPTCQVNPDRPKWLPNNWTFETKVRSNGASAGQKDRYYFESVTKSKFRSKPQVDDFLKTGLKRGKLDPNRDAVHHPKVLDANNGSESIPSLQKWSLVKTIKGMEETTKSALVIKGSFERVNLVNADISSILPIIVTSDDLCNDDTPSDSLLPSRTYIDVLLDVRVEITTINKGDVPNEGKVSDVTISKLQIQRKIMHMHQLNLDTSKGLLENWRFGIKVRTTGATT</sequence>
<accession>A0A9J5X339</accession>